<dbReference type="SUPFAM" id="SSF52058">
    <property type="entry name" value="L domain-like"/>
    <property type="match status" value="1"/>
</dbReference>
<dbReference type="OrthoDB" id="687555at2759"/>
<dbReference type="InterPro" id="IPR053211">
    <property type="entry name" value="DNA_repair-toleration"/>
</dbReference>
<dbReference type="PANTHER" id="PTHR48060:SF21">
    <property type="entry name" value="L DOMAIN-LIKE PROTEIN"/>
    <property type="match status" value="1"/>
</dbReference>
<keyword evidence="3" id="KW-0677">Repeat</keyword>
<accession>A0A9K3GLU0</accession>
<keyword evidence="4" id="KW-0472">Membrane</keyword>
<dbReference type="Gene3D" id="3.80.10.10">
    <property type="entry name" value="Ribonuclease Inhibitor"/>
    <property type="match status" value="1"/>
</dbReference>
<dbReference type="Proteomes" id="UP000265618">
    <property type="component" value="Unassembled WGS sequence"/>
</dbReference>
<feature type="chain" id="PRO_5039890092" description="Leucine-rich repeat-containing N-terminal plant-type domain-containing protein" evidence="5">
    <location>
        <begin position="19"/>
        <end position="367"/>
    </location>
</feature>
<keyword evidence="7" id="KW-1185">Reference proteome</keyword>
<dbReference type="Pfam" id="PF00560">
    <property type="entry name" value="LRR_1"/>
    <property type="match status" value="1"/>
</dbReference>
<evidence type="ECO:0000256" key="4">
    <source>
        <dbReference type="ARBA" id="ARBA00023136"/>
    </source>
</evidence>
<evidence type="ECO:0000256" key="5">
    <source>
        <dbReference type="SAM" id="SignalP"/>
    </source>
</evidence>
<dbReference type="EMBL" id="BDIP01002953">
    <property type="protein sequence ID" value="GIQ87071.1"/>
    <property type="molecule type" value="Genomic_DNA"/>
</dbReference>
<reference evidence="6 7" key="1">
    <citation type="journal article" date="2018" name="PLoS ONE">
        <title>The draft genome of Kipferlia bialata reveals reductive genome evolution in fornicate parasites.</title>
        <authorList>
            <person name="Tanifuji G."/>
            <person name="Takabayashi S."/>
            <person name="Kume K."/>
            <person name="Takagi M."/>
            <person name="Nakayama T."/>
            <person name="Kamikawa R."/>
            <person name="Inagaki Y."/>
            <person name="Hashimoto T."/>
        </authorList>
    </citation>
    <scope>NUCLEOTIDE SEQUENCE [LARGE SCALE GENOMIC DNA]</scope>
    <source>
        <strain evidence="6">NY0173</strain>
    </source>
</reference>
<evidence type="ECO:0008006" key="8">
    <source>
        <dbReference type="Google" id="ProtNLM"/>
    </source>
</evidence>
<evidence type="ECO:0000256" key="3">
    <source>
        <dbReference type="ARBA" id="ARBA00022737"/>
    </source>
</evidence>
<evidence type="ECO:0000313" key="6">
    <source>
        <dbReference type="EMBL" id="GIQ87071.1"/>
    </source>
</evidence>
<dbReference type="GO" id="GO:0016020">
    <property type="term" value="C:membrane"/>
    <property type="evidence" value="ECO:0007669"/>
    <property type="project" value="UniProtKB-SubCell"/>
</dbReference>
<sequence>MRVALSLVCAVLVAVTLALCPSQLTEKEVLEEIYTHTNGPYWTQDNNWLSVVPYCYWTGVTCNKRGQISGLDLTGFGLTGDLPSELGCLPYLKTLVLSDNNLTSTIPSSIGYLSHLQEFYAESAGLTGPIPSSVCDLEHIMKVHIGRNSLTGSLPECMYQMEHLLEWHSEVNALSGAVPLEIERLEYLTELHLQCNPDLVCTSIDTKAAYLCGVSYAACTVSVETPGCAICMEDEECGRYCAVDEDGSLLYTHDPEGIQQACYGVCHPMCSGLCDHMCVGECPAQGSCPCLTHCNSLCPTWCNIECEQAEPHTPDLEEEDTECEICVADCYTYCESLCLDECEPDMPCHCLDHCTEGCSRVCVDKCP</sequence>
<evidence type="ECO:0000256" key="1">
    <source>
        <dbReference type="ARBA" id="ARBA00004370"/>
    </source>
</evidence>
<keyword evidence="2 5" id="KW-0732">Signal</keyword>
<name>A0A9K3GLU0_9EUKA</name>
<dbReference type="AlphaFoldDB" id="A0A9K3GLU0"/>
<evidence type="ECO:0000256" key="2">
    <source>
        <dbReference type="ARBA" id="ARBA00022729"/>
    </source>
</evidence>
<gene>
    <name evidence="6" type="ORF">KIPB_009039</name>
</gene>
<evidence type="ECO:0000313" key="7">
    <source>
        <dbReference type="Proteomes" id="UP000265618"/>
    </source>
</evidence>
<proteinExistence type="predicted"/>
<dbReference type="FunFam" id="3.80.10.10:FF:000400">
    <property type="entry name" value="Nuclear pore complex protein NUP107"/>
    <property type="match status" value="1"/>
</dbReference>
<dbReference type="PANTHER" id="PTHR48060">
    <property type="entry name" value="DNA DAMAGE-REPAIR/TOLERATION PROTEIN DRT100"/>
    <property type="match status" value="1"/>
</dbReference>
<dbReference type="InterPro" id="IPR001611">
    <property type="entry name" value="Leu-rich_rpt"/>
</dbReference>
<comment type="caution">
    <text evidence="6">The sequence shown here is derived from an EMBL/GenBank/DDBJ whole genome shotgun (WGS) entry which is preliminary data.</text>
</comment>
<organism evidence="6 7">
    <name type="scientific">Kipferlia bialata</name>
    <dbReference type="NCBI Taxonomy" id="797122"/>
    <lineage>
        <taxon>Eukaryota</taxon>
        <taxon>Metamonada</taxon>
        <taxon>Carpediemonas-like organisms</taxon>
        <taxon>Kipferlia</taxon>
    </lineage>
</organism>
<protein>
    <recommendedName>
        <fullName evidence="8">Leucine-rich repeat-containing N-terminal plant-type domain-containing protein</fullName>
    </recommendedName>
</protein>
<comment type="subcellular location">
    <subcellularLocation>
        <location evidence="1">Membrane</location>
    </subcellularLocation>
</comment>
<dbReference type="InterPro" id="IPR032675">
    <property type="entry name" value="LRR_dom_sf"/>
</dbReference>
<feature type="signal peptide" evidence="5">
    <location>
        <begin position="1"/>
        <end position="18"/>
    </location>
</feature>